<organism evidence="1 2">
    <name type="scientific">Archangium violaceum Cb vi76</name>
    <dbReference type="NCBI Taxonomy" id="1406225"/>
    <lineage>
        <taxon>Bacteria</taxon>
        <taxon>Pseudomonadati</taxon>
        <taxon>Myxococcota</taxon>
        <taxon>Myxococcia</taxon>
        <taxon>Myxococcales</taxon>
        <taxon>Cystobacterineae</taxon>
        <taxon>Archangiaceae</taxon>
        <taxon>Archangium</taxon>
    </lineage>
</organism>
<dbReference type="RefSeq" id="WP_043389749.1">
    <property type="nucleotide sequence ID" value="NZ_JPMI01000017.1"/>
</dbReference>
<comment type="caution">
    <text evidence="1">The sequence shown here is derived from an EMBL/GenBank/DDBJ whole genome shotgun (WGS) entry which is preliminary data.</text>
</comment>
<dbReference type="CDD" id="cd00102">
    <property type="entry name" value="IPT"/>
    <property type="match status" value="1"/>
</dbReference>
<reference evidence="1 2" key="1">
    <citation type="submission" date="2014-07" db="EMBL/GenBank/DDBJ databases">
        <title>Draft Genome Sequence of Gephyronic Acid Producer, Cystobacter violaceus Strain Cb vi76.</title>
        <authorList>
            <person name="Stevens D.C."/>
            <person name="Young J."/>
            <person name="Carmichael R."/>
            <person name="Tan J."/>
            <person name="Taylor R.E."/>
        </authorList>
    </citation>
    <scope>NUCLEOTIDE SEQUENCE [LARGE SCALE GENOMIC DNA]</scope>
    <source>
        <strain evidence="1 2">Cb vi76</strain>
    </source>
</reference>
<proteinExistence type="predicted"/>
<evidence type="ECO:0008006" key="3">
    <source>
        <dbReference type="Google" id="ProtNLM"/>
    </source>
</evidence>
<dbReference type="Proteomes" id="UP000028547">
    <property type="component" value="Unassembled WGS sequence"/>
</dbReference>
<dbReference type="EMBL" id="JPMI01000017">
    <property type="protein sequence ID" value="KFA94325.1"/>
    <property type="molecule type" value="Genomic_DNA"/>
</dbReference>
<evidence type="ECO:0000313" key="2">
    <source>
        <dbReference type="Proteomes" id="UP000028547"/>
    </source>
</evidence>
<accession>A0A084T0U0</accession>
<protein>
    <recommendedName>
        <fullName evidence="3">IPT/TIG domain-containing protein</fullName>
    </recommendedName>
</protein>
<dbReference type="AlphaFoldDB" id="A0A084T0U0"/>
<sequence length="385" mass="41713">MSPPYSKIEPGSLITAELLNSMLKQLEEHEQRLDQLESALPGGKAGVAITAIFPTVPVRVGEELRLVGRNFGLPMNNVVTLAGKRVEQFNPGSSDTQLLFTVKPLPGLGEQSTPVQLTVSNPLGFASATVIVAPAAPAEPTGQVMISLTGAPQVHILKAGQSYDFIYTVTVLTNMDETFTFTPLVEPAWRARVVDEQEQVLEPAALLIGQGQAPLGTSEKVRVRLTIPPELPDDSSARLRLEAVSQRNPKLRGSSGEQHLKVGARPPLQADFPLALLGVREGATLKENEVVVDPRKRDARLDFQAQFLERGDYRLEPSVEGDPGGHWKISLQFGNRLSVEGPGFVRLKARLSADNMATTAELKLRIVSESRPGVASEVSHRIRLA</sequence>
<gene>
    <name evidence="1" type="ORF">Q664_03245</name>
</gene>
<evidence type="ECO:0000313" key="1">
    <source>
        <dbReference type="EMBL" id="KFA94325.1"/>
    </source>
</evidence>
<name>A0A084T0U0_9BACT</name>